<dbReference type="GO" id="GO:0005886">
    <property type="term" value="C:plasma membrane"/>
    <property type="evidence" value="ECO:0007669"/>
    <property type="project" value="TreeGrafter"/>
</dbReference>
<dbReference type="GO" id="GO:0008509">
    <property type="term" value="F:monoatomic anion transmembrane transporter activity"/>
    <property type="evidence" value="ECO:0007669"/>
    <property type="project" value="InterPro"/>
</dbReference>
<protein>
    <recommendedName>
        <fullName evidence="1">Band 3 cytoplasmic domain-containing protein</fullName>
    </recommendedName>
</protein>
<feature type="non-terminal residue" evidence="2">
    <location>
        <position position="209"/>
    </location>
</feature>
<dbReference type="Gene3D" id="3.40.930.10">
    <property type="entry name" value="Mannitol-specific EII, Chain A"/>
    <property type="match status" value="1"/>
</dbReference>
<dbReference type="InterPro" id="IPR003020">
    <property type="entry name" value="HCO3_transpt_euk"/>
</dbReference>
<feature type="domain" description="Band 3 cytoplasmic" evidence="1">
    <location>
        <begin position="43"/>
        <end position="182"/>
    </location>
</feature>
<keyword evidence="3" id="KW-1185">Reference proteome</keyword>
<dbReference type="GO" id="GO:0005452">
    <property type="term" value="F:solute:inorganic anion antiporter activity"/>
    <property type="evidence" value="ECO:0007669"/>
    <property type="project" value="InterPro"/>
</dbReference>
<dbReference type="GO" id="GO:0051453">
    <property type="term" value="P:regulation of intracellular pH"/>
    <property type="evidence" value="ECO:0007669"/>
    <property type="project" value="TreeGrafter"/>
</dbReference>
<evidence type="ECO:0000259" key="1">
    <source>
        <dbReference type="Pfam" id="PF07565"/>
    </source>
</evidence>
<gene>
    <name evidence="2" type="ORF">NAV_LOCUS9983</name>
</gene>
<dbReference type="Proteomes" id="UP000276991">
    <property type="component" value="Unassembled WGS sequence"/>
</dbReference>
<dbReference type="PANTHER" id="PTHR11453:SF47">
    <property type="entry name" value="ANION EXCHANGE PROTEIN"/>
    <property type="match status" value="1"/>
</dbReference>
<accession>A0A498STL4</accession>
<dbReference type="AlphaFoldDB" id="A0A498STL4"/>
<dbReference type="OrthoDB" id="1735926at2759"/>
<name>A0A498STL4_ACAVI</name>
<reference evidence="2 3" key="1">
    <citation type="submission" date="2018-08" db="EMBL/GenBank/DDBJ databases">
        <authorList>
            <person name="Laetsch R D."/>
            <person name="Stevens L."/>
            <person name="Kumar S."/>
            <person name="Blaxter L. M."/>
        </authorList>
    </citation>
    <scope>NUCLEOTIDE SEQUENCE [LARGE SCALE GENOMIC DNA]</scope>
</reference>
<dbReference type="PANTHER" id="PTHR11453">
    <property type="entry name" value="ANION EXCHANGE PROTEIN"/>
    <property type="match status" value="1"/>
</dbReference>
<dbReference type="InterPro" id="IPR016152">
    <property type="entry name" value="PTrfase/Anion_transptr"/>
</dbReference>
<dbReference type="InterPro" id="IPR013769">
    <property type="entry name" value="Band3_cytoplasmic_dom"/>
</dbReference>
<dbReference type="STRING" id="6277.A0A498STL4"/>
<organism evidence="2 3">
    <name type="scientific">Acanthocheilonema viteae</name>
    <name type="common">Filarial nematode worm</name>
    <name type="synonym">Dipetalonema viteae</name>
    <dbReference type="NCBI Taxonomy" id="6277"/>
    <lineage>
        <taxon>Eukaryota</taxon>
        <taxon>Metazoa</taxon>
        <taxon>Ecdysozoa</taxon>
        <taxon>Nematoda</taxon>
        <taxon>Chromadorea</taxon>
        <taxon>Rhabditida</taxon>
        <taxon>Spirurina</taxon>
        <taxon>Spiruromorpha</taxon>
        <taxon>Filarioidea</taxon>
        <taxon>Onchocercidae</taxon>
        <taxon>Acanthocheilonema</taxon>
    </lineage>
</organism>
<dbReference type="Pfam" id="PF07565">
    <property type="entry name" value="Band_3_cyto"/>
    <property type="match status" value="1"/>
</dbReference>
<evidence type="ECO:0000313" key="2">
    <source>
        <dbReference type="EMBL" id="VBB35192.1"/>
    </source>
</evidence>
<sequence length="209" mass="23181">MENTALSGLRGIPISVLKQQSFPNLPAIPAVQERLCLNPTKQSTTAHFISDSLGKVRTHSSELHKSEDILRKLPVGTETAQIFVGVIPNLTKTYFVMLRLSEPATMPEILDGEVPLRFVVVILGSGQPDVSYHEVGRSIATLMTNMEFNAVAYEANVREELICGVDNFLDDSVVIPPGEIDSKRLLSGDEIRKALKKRRNRKKVTEEEN</sequence>
<dbReference type="GO" id="GO:0015701">
    <property type="term" value="P:bicarbonate transport"/>
    <property type="evidence" value="ECO:0007669"/>
    <property type="project" value="TreeGrafter"/>
</dbReference>
<dbReference type="SUPFAM" id="SSF55804">
    <property type="entry name" value="Phoshotransferase/anion transport protein"/>
    <property type="match status" value="1"/>
</dbReference>
<dbReference type="EMBL" id="UPTC01005070">
    <property type="protein sequence ID" value="VBB35192.1"/>
    <property type="molecule type" value="Genomic_DNA"/>
</dbReference>
<evidence type="ECO:0000313" key="3">
    <source>
        <dbReference type="Proteomes" id="UP000276991"/>
    </source>
</evidence>
<proteinExistence type="predicted"/>